<gene>
    <name evidence="1" type="ORF">L1987_20432</name>
</gene>
<accession>A0ACB9IS35</accession>
<organism evidence="1 2">
    <name type="scientific">Smallanthus sonchifolius</name>
    <dbReference type="NCBI Taxonomy" id="185202"/>
    <lineage>
        <taxon>Eukaryota</taxon>
        <taxon>Viridiplantae</taxon>
        <taxon>Streptophyta</taxon>
        <taxon>Embryophyta</taxon>
        <taxon>Tracheophyta</taxon>
        <taxon>Spermatophyta</taxon>
        <taxon>Magnoliopsida</taxon>
        <taxon>eudicotyledons</taxon>
        <taxon>Gunneridae</taxon>
        <taxon>Pentapetalae</taxon>
        <taxon>asterids</taxon>
        <taxon>campanulids</taxon>
        <taxon>Asterales</taxon>
        <taxon>Asteraceae</taxon>
        <taxon>Asteroideae</taxon>
        <taxon>Heliantheae alliance</taxon>
        <taxon>Millerieae</taxon>
        <taxon>Smallanthus</taxon>
    </lineage>
</organism>
<dbReference type="EMBL" id="CM042024">
    <property type="protein sequence ID" value="KAI3810810.1"/>
    <property type="molecule type" value="Genomic_DNA"/>
</dbReference>
<comment type="caution">
    <text evidence="1">The sequence shown here is derived from an EMBL/GenBank/DDBJ whole genome shotgun (WGS) entry which is preliminary data.</text>
</comment>
<evidence type="ECO:0000313" key="1">
    <source>
        <dbReference type="EMBL" id="KAI3810810.1"/>
    </source>
</evidence>
<reference evidence="2" key="1">
    <citation type="journal article" date="2022" name="Mol. Ecol. Resour.">
        <title>The genomes of chicory, endive, great burdock and yacon provide insights into Asteraceae palaeo-polyploidization history and plant inulin production.</title>
        <authorList>
            <person name="Fan W."/>
            <person name="Wang S."/>
            <person name="Wang H."/>
            <person name="Wang A."/>
            <person name="Jiang F."/>
            <person name="Liu H."/>
            <person name="Zhao H."/>
            <person name="Xu D."/>
            <person name="Zhang Y."/>
        </authorList>
    </citation>
    <scope>NUCLEOTIDE SEQUENCE [LARGE SCALE GENOMIC DNA]</scope>
    <source>
        <strain evidence="2">cv. Yunnan</strain>
    </source>
</reference>
<dbReference type="Proteomes" id="UP001056120">
    <property type="component" value="Linkage Group LG07"/>
</dbReference>
<keyword evidence="2" id="KW-1185">Reference proteome</keyword>
<reference evidence="1 2" key="2">
    <citation type="journal article" date="2022" name="Mol. Ecol. Resour.">
        <title>The genomes of chicory, endive, great burdock and yacon provide insights into Asteraceae paleo-polyploidization history and plant inulin production.</title>
        <authorList>
            <person name="Fan W."/>
            <person name="Wang S."/>
            <person name="Wang H."/>
            <person name="Wang A."/>
            <person name="Jiang F."/>
            <person name="Liu H."/>
            <person name="Zhao H."/>
            <person name="Xu D."/>
            <person name="Zhang Y."/>
        </authorList>
    </citation>
    <scope>NUCLEOTIDE SEQUENCE [LARGE SCALE GENOMIC DNA]</scope>
    <source>
        <strain evidence="2">cv. Yunnan</strain>
        <tissue evidence="1">Leaves</tissue>
    </source>
</reference>
<evidence type="ECO:0000313" key="2">
    <source>
        <dbReference type="Proteomes" id="UP001056120"/>
    </source>
</evidence>
<name>A0ACB9IS35_9ASTR</name>
<sequence length="111" mass="12971">MQEEVITNKQMTMVAHFPCNSDRWPMTKHISESSHESQMPQDKAHHSKDHFSWRKKRSSNENYVSKLSYRAGPGWTPLISGSAYYHCTHGYQMGWMNISKLQATYLTDYPT</sequence>
<protein>
    <submittedName>
        <fullName evidence="1">Uncharacterized protein</fullName>
    </submittedName>
</protein>
<proteinExistence type="predicted"/>